<feature type="region of interest" description="Disordered" evidence="1">
    <location>
        <begin position="646"/>
        <end position="735"/>
    </location>
</feature>
<evidence type="ECO:0000256" key="1">
    <source>
        <dbReference type="SAM" id="MobiDB-lite"/>
    </source>
</evidence>
<sequence length="863" mass="93458">MARPRDLSRIAAAIEAARQHSAPYAQRATWASLNAAYESATEAITALTLSDPPPGADTRKDAAAALITALASRVIARAAADLAAHLRSTSQIDGPAWGAVDDLTIDAENLADQAAGYLPPDSLRPAHTATLQTEMRALLKAIEEHRPTTPPVTVQVPLLEPDPGLPALLSTVHTLTSEAPEWQDLTDLTDSISEIVTAIRQRGEGWAADVRVHGWAQALFIRAYEVLARIARHDVRRFDTEGRGDSGRRKVLASVHHHAEAHLERLRGTLPPEGRTRGFYDRTPDRYLDRLVNESRHITASLRESGLAPEKRAQLQIRLLLNEAAITKYTTTSEPRAHADAGHVEPTPASLVAGAPPEPDPVTARRQLIDALRQRVDKALYGRHTQILNTAADRLAREITGNPQLSPTAREAPLTSADLSAAAHLIASGTLPSPLVLAGTPELTLTYAQADRALAALEILGVVGPIKGLEPRTTRATQDHLPRLLRRLDERLPDLLTQTASVTPASPAPTKATSPETLASWKLWEAAHHLLSQTAAFDENTLAAVPTLTENDHRRAFTMLGDLGIVEPWPFRRGYFHTRMSIDAGLAALNEAGLVPVPGEEQTRTAALLVTKQQIAAPWLLTEHLEITEAQSELLLRALERRGHIRRSPGNGWEVTRNVSQTNEQARQKQSPQATLPQAQSVQAADPVPDHAQGKLQRIPEPQPPRLPQRVKSTDGPRIGSQASAPSPQPLHQADVPDNATYLRKRADQFRASARLEPSASAAAQLQARADKAERLAAIAETPRRPATSPQAQDSASDLLAGFDEARLHIAAFAGRLQAERRTREAAANRSPHRNPRSTGAQHRQQQTTVAPTVTAAPVPPAP</sequence>
<organism evidence="2 3">
    <name type="scientific">Streptomyces chartreusis</name>
    <dbReference type="NCBI Taxonomy" id="1969"/>
    <lineage>
        <taxon>Bacteria</taxon>
        <taxon>Bacillati</taxon>
        <taxon>Actinomycetota</taxon>
        <taxon>Actinomycetes</taxon>
        <taxon>Kitasatosporales</taxon>
        <taxon>Streptomycetaceae</taxon>
        <taxon>Streptomyces</taxon>
    </lineage>
</organism>
<dbReference type="EMBL" id="CP056041">
    <property type="protein sequence ID" value="QKZ23868.1"/>
    <property type="molecule type" value="Genomic_DNA"/>
</dbReference>
<dbReference type="RefSeq" id="WP_176578482.1">
    <property type="nucleotide sequence ID" value="NZ_CBDRGH010000022.1"/>
</dbReference>
<evidence type="ECO:0000313" key="2">
    <source>
        <dbReference type="EMBL" id="QKZ23868.1"/>
    </source>
</evidence>
<dbReference type="AlphaFoldDB" id="A0A7H8TLC3"/>
<dbReference type="Proteomes" id="UP000509418">
    <property type="component" value="Chromosome"/>
</dbReference>
<proteinExistence type="predicted"/>
<keyword evidence="3" id="KW-1185">Reference proteome</keyword>
<feature type="compositionally biased region" description="Polar residues" evidence="1">
    <location>
        <begin position="657"/>
        <end position="683"/>
    </location>
</feature>
<evidence type="ECO:0000313" key="3">
    <source>
        <dbReference type="Proteomes" id="UP000509418"/>
    </source>
</evidence>
<feature type="compositionally biased region" description="Low complexity" evidence="1">
    <location>
        <begin position="845"/>
        <end position="857"/>
    </location>
</feature>
<feature type="region of interest" description="Disordered" evidence="1">
    <location>
        <begin position="819"/>
        <end position="863"/>
    </location>
</feature>
<protein>
    <submittedName>
        <fullName evidence="2">Uncharacterized protein</fullName>
    </submittedName>
</protein>
<name>A0A7H8TLC3_STRCX</name>
<reference evidence="2 3" key="1">
    <citation type="submission" date="2020-06" db="EMBL/GenBank/DDBJ databases">
        <title>Genome mining for natural products.</title>
        <authorList>
            <person name="Zhang B."/>
            <person name="Shi J."/>
            <person name="Ge H."/>
        </authorList>
    </citation>
    <scope>NUCLEOTIDE SEQUENCE [LARGE SCALE GENOMIC DNA]</scope>
    <source>
        <strain evidence="2 3">NA02069</strain>
    </source>
</reference>
<accession>A0A7H8TLC3</accession>
<gene>
    <name evidence="2" type="ORF">HUT05_44855</name>
</gene>